<dbReference type="GO" id="GO:0009986">
    <property type="term" value="C:cell surface"/>
    <property type="evidence" value="ECO:0007669"/>
    <property type="project" value="TreeGrafter"/>
</dbReference>
<protein>
    <submittedName>
        <fullName evidence="8">Ecm33</fullName>
    </submittedName>
</protein>
<dbReference type="Pfam" id="PF12454">
    <property type="entry name" value="Ecm33"/>
    <property type="match status" value="1"/>
</dbReference>
<organism evidence="8 9">
    <name type="scientific">Arthroderma otae (strain ATCC MYA-4605 / CBS 113480)</name>
    <name type="common">Microsporum canis</name>
    <dbReference type="NCBI Taxonomy" id="554155"/>
    <lineage>
        <taxon>Eukaryota</taxon>
        <taxon>Fungi</taxon>
        <taxon>Dikarya</taxon>
        <taxon>Ascomycota</taxon>
        <taxon>Pezizomycotina</taxon>
        <taxon>Eurotiomycetes</taxon>
        <taxon>Eurotiomycetidae</taxon>
        <taxon>Onygenales</taxon>
        <taxon>Arthrodermataceae</taxon>
        <taxon>Microsporum</taxon>
    </lineage>
</organism>
<dbReference type="HOGENOM" id="CLU_035846_0_1_1"/>
<dbReference type="Proteomes" id="UP000002035">
    <property type="component" value="Unassembled WGS sequence"/>
</dbReference>
<dbReference type="SUPFAM" id="SSF52058">
    <property type="entry name" value="L domain-like"/>
    <property type="match status" value="2"/>
</dbReference>
<comment type="subcellular location">
    <subcellularLocation>
        <location evidence="1">Secreted</location>
        <location evidence="1">Cell wall</location>
    </subcellularLocation>
</comment>
<evidence type="ECO:0000256" key="5">
    <source>
        <dbReference type="ARBA" id="ARBA00023180"/>
    </source>
</evidence>
<evidence type="ECO:0000256" key="3">
    <source>
        <dbReference type="ARBA" id="ARBA00022525"/>
    </source>
</evidence>
<dbReference type="GeneID" id="9228662"/>
<feature type="compositionally biased region" description="Basic and acidic residues" evidence="6">
    <location>
        <begin position="339"/>
        <end position="351"/>
    </location>
</feature>
<dbReference type="GO" id="GO:0005886">
    <property type="term" value="C:plasma membrane"/>
    <property type="evidence" value="ECO:0007669"/>
    <property type="project" value="TreeGrafter"/>
</dbReference>
<sequence>MGFTKYIVPALAIASLAFADKSCEGDITIENQQDASKLSSCSTWDGDITISNVVNSAISLDGVQKITGSLSSKNSSITEFSASKLTSIGDSFTINTCTALRSLQFDSLTAVKFINFEALPKLQALGFTKGVSKAERVRVTNTDLTSLDGINLESVTDMEVTNNPHLMMVNVNQITNATGYINFAANNKDLKISFPNLQGAHNMTFRNASSVSIPSLETMDGLLGFYSNFFEDIFAPNLTKTGDLVLADNSALSNFSFPVLKTVKGAFQVANNTNLKAIDGTPKLETISGALDLSGKFDTVKLPALKEVRGDTNVQSTESFGCEPFDKLKSDDVVRGKLTCREKQDKPKTGDESDSGSSTSSGAADPFAQAPAGFLLGLLGALQFLL</sequence>
<dbReference type="PANTHER" id="PTHR31018">
    <property type="entry name" value="SPORULATION-SPECIFIC PROTEIN-RELATED"/>
    <property type="match status" value="1"/>
</dbReference>
<dbReference type="RefSeq" id="XP_002851121.1">
    <property type="nucleotide sequence ID" value="XM_002851075.1"/>
</dbReference>
<feature type="compositionally biased region" description="Low complexity" evidence="6">
    <location>
        <begin position="355"/>
        <end position="364"/>
    </location>
</feature>
<dbReference type="VEuPathDB" id="FungiDB:MCYG_01225"/>
<feature type="chain" id="PRO_5002951559" evidence="7">
    <location>
        <begin position="20"/>
        <end position="386"/>
    </location>
</feature>
<keyword evidence="2" id="KW-0134">Cell wall</keyword>
<evidence type="ECO:0000313" key="9">
    <source>
        <dbReference type="Proteomes" id="UP000002035"/>
    </source>
</evidence>
<gene>
    <name evidence="8" type="ORF">MCYG_01225</name>
</gene>
<keyword evidence="3" id="KW-0964">Secreted</keyword>
<evidence type="ECO:0000256" key="6">
    <source>
        <dbReference type="SAM" id="MobiDB-lite"/>
    </source>
</evidence>
<feature type="region of interest" description="Disordered" evidence="6">
    <location>
        <begin position="339"/>
        <end position="364"/>
    </location>
</feature>
<evidence type="ECO:0000256" key="7">
    <source>
        <dbReference type="SAM" id="SignalP"/>
    </source>
</evidence>
<evidence type="ECO:0000256" key="4">
    <source>
        <dbReference type="ARBA" id="ARBA00022729"/>
    </source>
</evidence>
<dbReference type="PANTHER" id="PTHR31018:SF3">
    <property type="entry name" value="RECEPTOR PROTEIN-TYROSINE KINASE"/>
    <property type="match status" value="1"/>
</dbReference>
<name>C5FEL3_ARTOC</name>
<dbReference type="GO" id="GO:0009277">
    <property type="term" value="C:fungal-type cell wall"/>
    <property type="evidence" value="ECO:0007669"/>
    <property type="project" value="TreeGrafter"/>
</dbReference>
<dbReference type="Gene3D" id="3.80.20.20">
    <property type="entry name" value="Receptor L-domain"/>
    <property type="match status" value="1"/>
</dbReference>
<dbReference type="EMBL" id="DS995701">
    <property type="protein sequence ID" value="EEQ28337.1"/>
    <property type="molecule type" value="Genomic_DNA"/>
</dbReference>
<keyword evidence="9" id="KW-1185">Reference proteome</keyword>
<proteinExistence type="predicted"/>
<evidence type="ECO:0000256" key="2">
    <source>
        <dbReference type="ARBA" id="ARBA00022512"/>
    </source>
</evidence>
<evidence type="ECO:0000313" key="8">
    <source>
        <dbReference type="EMBL" id="EEQ28337.1"/>
    </source>
</evidence>
<evidence type="ECO:0000256" key="1">
    <source>
        <dbReference type="ARBA" id="ARBA00004191"/>
    </source>
</evidence>
<dbReference type="InterPro" id="IPR051648">
    <property type="entry name" value="CWI-Assembly_Regulator"/>
</dbReference>
<dbReference type="OMA" id="WANNITF"/>
<reference evidence="9" key="1">
    <citation type="journal article" date="2012" name="MBio">
        <title>Comparative genome analysis of Trichophyton rubrum and related dermatophytes reveals candidate genes involved in infection.</title>
        <authorList>
            <person name="Martinez D.A."/>
            <person name="Oliver B.G."/>
            <person name="Graeser Y."/>
            <person name="Goldberg J.M."/>
            <person name="Li W."/>
            <person name="Martinez-Rossi N.M."/>
            <person name="Monod M."/>
            <person name="Shelest E."/>
            <person name="Barton R.C."/>
            <person name="Birch E."/>
            <person name="Brakhage A.A."/>
            <person name="Chen Z."/>
            <person name="Gurr S.J."/>
            <person name="Heiman D."/>
            <person name="Heitman J."/>
            <person name="Kosti I."/>
            <person name="Rossi A."/>
            <person name="Saif S."/>
            <person name="Samalova M."/>
            <person name="Saunders C.W."/>
            <person name="Shea T."/>
            <person name="Summerbell R.C."/>
            <person name="Xu J."/>
            <person name="Young S."/>
            <person name="Zeng Q."/>
            <person name="Birren B.W."/>
            <person name="Cuomo C.A."/>
            <person name="White T.C."/>
        </authorList>
    </citation>
    <scope>NUCLEOTIDE SEQUENCE [LARGE SCALE GENOMIC DNA]</scope>
    <source>
        <strain evidence="9">ATCC MYA-4605 / CBS 113480</strain>
    </source>
</reference>
<accession>C5FEL3</accession>
<dbReference type="InterPro" id="IPR036941">
    <property type="entry name" value="Rcpt_L-dom_sf"/>
</dbReference>
<keyword evidence="5" id="KW-0325">Glycoprotein</keyword>
<dbReference type="STRING" id="554155.C5FEL3"/>
<keyword evidence="4 7" id="KW-0732">Signal</keyword>
<dbReference type="AlphaFoldDB" id="C5FEL3"/>
<dbReference type="eggNOG" id="ENOG502QUZC">
    <property type="taxonomic scope" value="Eukaryota"/>
</dbReference>
<dbReference type="GO" id="GO:0031505">
    <property type="term" value="P:fungal-type cell wall organization"/>
    <property type="evidence" value="ECO:0007669"/>
    <property type="project" value="TreeGrafter"/>
</dbReference>
<dbReference type="OrthoDB" id="536881at2759"/>
<feature type="signal peptide" evidence="7">
    <location>
        <begin position="1"/>
        <end position="19"/>
    </location>
</feature>